<gene>
    <name evidence="1" type="ordered locus">HQ_4031A</name>
</gene>
<keyword evidence="2" id="KW-1185">Reference proteome</keyword>
<evidence type="ECO:0000313" key="2">
    <source>
        <dbReference type="Proteomes" id="UP000001975"/>
    </source>
</evidence>
<dbReference type="AlphaFoldDB" id="Q18DE6"/>
<geneLocation type="plasmid" evidence="1 2">
    <name>PL47</name>
</geneLocation>
<accession>Q18DE6</accession>
<dbReference type="Proteomes" id="UP000001975">
    <property type="component" value="Plasmid PL47"/>
</dbReference>
<reference evidence="1 2" key="1">
    <citation type="journal article" date="2006" name="BMC Genomics">
        <title>The genome of the square archaeon Haloquadratum walsbyi: life at the limits of water activity.</title>
        <authorList>
            <person name="Bolhuis H.H."/>
            <person name="Palm P.P."/>
            <person name="Wende A.W."/>
            <person name="Falb M.M."/>
            <person name="Rampp M.M."/>
            <person name="Rodriguez-Valera F.F."/>
            <person name="Pfeiffer F.F."/>
            <person name="Oesterhelt D.D."/>
        </authorList>
    </citation>
    <scope>NUCLEOTIDE SEQUENCE [LARGE SCALE GENOMIC DNA]</scope>
    <source>
        <strain evidence="2">DSM 16790 / HBSQ001</strain>
        <plasmid evidence="2">Plasmid PL47</plasmid>
    </source>
</reference>
<organism evidence="1 2">
    <name type="scientific">Haloquadratum walsbyi (strain DSM 16790 / HBSQ001)</name>
    <dbReference type="NCBI Taxonomy" id="362976"/>
    <lineage>
        <taxon>Archaea</taxon>
        <taxon>Methanobacteriati</taxon>
        <taxon>Methanobacteriota</taxon>
        <taxon>Stenosarchaea group</taxon>
        <taxon>Halobacteria</taxon>
        <taxon>Halobacteriales</taxon>
        <taxon>Haloferacaceae</taxon>
        <taxon>Haloquadratum</taxon>
    </lineage>
</organism>
<protein>
    <submittedName>
        <fullName evidence="1">Uncharacterized protein</fullName>
    </submittedName>
</protein>
<evidence type="ECO:0000313" key="1">
    <source>
        <dbReference type="EMBL" id="CAJ51121.1"/>
    </source>
</evidence>
<dbReference type="KEGG" id="hwa:HQ_4031A"/>
<keyword evidence="1" id="KW-0614">Plasmid</keyword>
<sequence length="237" mass="27516">MSGFWLNMKQVRLSDNCSTRGHDRMWVTSMLDSHLPDDCEISPDQVEGKIRELSEANIDRCVFATLVIFYQSERVYGELPGDHDASLFDLREQATNLILSGVEHTEINQELKKHFPKRPDRTPDWDWDTLRKKAYTSDEYKCCNCRAQGGKVMSNYMHIILSLDQLEGMIGCLTWRRYVGIVITKYTLSCNYEAPVTMHIRLIETRSVSLLSRKIYLKQSRVYPYLIHNGTPLSSRV</sequence>
<proteinExistence type="predicted"/>
<dbReference type="EMBL" id="AM180089">
    <property type="protein sequence ID" value="CAJ51121.1"/>
    <property type="molecule type" value="Genomic_DNA"/>
</dbReference>
<name>Q18DE6_HALWD</name>
<dbReference type="HOGENOM" id="CLU_1168565_0_0_2"/>